<dbReference type="Proteomes" id="UP001432322">
    <property type="component" value="Unassembled WGS sequence"/>
</dbReference>
<feature type="chain" id="PRO_5043596395" evidence="1">
    <location>
        <begin position="21"/>
        <end position="93"/>
    </location>
</feature>
<feature type="signal peptide" evidence="1">
    <location>
        <begin position="1"/>
        <end position="20"/>
    </location>
</feature>
<evidence type="ECO:0000313" key="3">
    <source>
        <dbReference type="Proteomes" id="UP001432322"/>
    </source>
</evidence>
<dbReference type="AlphaFoldDB" id="A0AAV5WAG3"/>
<organism evidence="2 3">
    <name type="scientific">Pristionchus fissidentatus</name>
    <dbReference type="NCBI Taxonomy" id="1538716"/>
    <lineage>
        <taxon>Eukaryota</taxon>
        <taxon>Metazoa</taxon>
        <taxon>Ecdysozoa</taxon>
        <taxon>Nematoda</taxon>
        <taxon>Chromadorea</taxon>
        <taxon>Rhabditida</taxon>
        <taxon>Rhabditina</taxon>
        <taxon>Diplogasteromorpha</taxon>
        <taxon>Diplogasteroidea</taxon>
        <taxon>Neodiplogasteridae</taxon>
        <taxon>Pristionchus</taxon>
    </lineage>
</organism>
<name>A0AAV5WAG3_9BILA</name>
<comment type="caution">
    <text evidence="2">The sequence shown here is derived from an EMBL/GenBank/DDBJ whole genome shotgun (WGS) entry which is preliminary data.</text>
</comment>
<proteinExistence type="predicted"/>
<keyword evidence="1" id="KW-0732">Signal</keyword>
<sequence length="93" mass="10785">MPSQIRSLIFFLLLSSLVDSNIIYHKHMAKKTLVCKPAEVWHEKCNLDVHEESTPMTEFSTDFRNDIDQIVEALKAPENQATKKKLIEVCQRL</sequence>
<gene>
    <name evidence="2" type="ORF">PFISCL1PPCAC_19274</name>
</gene>
<keyword evidence="3" id="KW-1185">Reference proteome</keyword>
<evidence type="ECO:0000313" key="2">
    <source>
        <dbReference type="EMBL" id="GMT27977.1"/>
    </source>
</evidence>
<evidence type="ECO:0000256" key="1">
    <source>
        <dbReference type="SAM" id="SignalP"/>
    </source>
</evidence>
<dbReference type="EMBL" id="BTSY01000005">
    <property type="protein sequence ID" value="GMT27977.1"/>
    <property type="molecule type" value="Genomic_DNA"/>
</dbReference>
<reference evidence="2" key="1">
    <citation type="submission" date="2023-10" db="EMBL/GenBank/DDBJ databases">
        <title>Genome assembly of Pristionchus species.</title>
        <authorList>
            <person name="Yoshida K."/>
            <person name="Sommer R.J."/>
        </authorList>
    </citation>
    <scope>NUCLEOTIDE SEQUENCE</scope>
    <source>
        <strain evidence="2">RS5133</strain>
    </source>
</reference>
<accession>A0AAV5WAG3</accession>
<protein>
    <submittedName>
        <fullName evidence="2">Uncharacterized protein</fullName>
    </submittedName>
</protein>